<accession>A0ABU9XQ21</accession>
<keyword evidence="2 6" id="KW-0963">Cytoplasm</keyword>
<evidence type="ECO:0000256" key="4">
    <source>
        <dbReference type="ARBA" id="ARBA00022801"/>
    </source>
</evidence>
<comment type="subunit">
    <text evidence="6">Heterooligomer composed of large and small subunits.</text>
</comment>
<dbReference type="Gene3D" id="1.10.287.1040">
    <property type="entry name" value="Exonuclease VII, small subunit"/>
    <property type="match status" value="1"/>
</dbReference>
<proteinExistence type="inferred from homology"/>
<dbReference type="PANTHER" id="PTHR34137:SF1">
    <property type="entry name" value="EXODEOXYRIBONUCLEASE 7 SMALL SUBUNIT"/>
    <property type="match status" value="1"/>
</dbReference>
<evidence type="ECO:0000256" key="2">
    <source>
        <dbReference type="ARBA" id="ARBA00022490"/>
    </source>
</evidence>
<dbReference type="EMBL" id="JBDIMF010000001">
    <property type="protein sequence ID" value="MEN2785917.1"/>
    <property type="molecule type" value="Genomic_DNA"/>
</dbReference>
<comment type="subcellular location">
    <subcellularLocation>
        <location evidence="6">Cytoplasm</location>
    </subcellularLocation>
</comment>
<protein>
    <recommendedName>
        <fullName evidence="6">Exodeoxyribonuclease 7 small subunit</fullName>
        <ecNumber evidence="6">3.1.11.6</ecNumber>
    </recommendedName>
    <alternativeName>
        <fullName evidence="6">Exodeoxyribonuclease VII small subunit</fullName>
        <shortName evidence="6">Exonuclease VII small subunit</shortName>
    </alternativeName>
</protein>
<comment type="caution">
    <text evidence="7">The sequence shown here is derived from an EMBL/GenBank/DDBJ whole genome shotgun (WGS) entry which is preliminary data.</text>
</comment>
<keyword evidence="4 6" id="KW-0378">Hydrolase</keyword>
<dbReference type="NCBIfam" id="NF002139">
    <property type="entry name" value="PRK00977.1-3"/>
    <property type="match status" value="1"/>
</dbReference>
<keyword evidence="3 6" id="KW-0540">Nuclease</keyword>
<evidence type="ECO:0000256" key="3">
    <source>
        <dbReference type="ARBA" id="ARBA00022722"/>
    </source>
</evidence>
<dbReference type="InterPro" id="IPR037004">
    <property type="entry name" value="Exonuc_VII_ssu_sf"/>
</dbReference>
<dbReference type="RefSeq" id="WP_345863568.1">
    <property type="nucleotide sequence ID" value="NZ_JBDIMF010000001.1"/>
</dbReference>
<evidence type="ECO:0000256" key="6">
    <source>
        <dbReference type="HAMAP-Rule" id="MF_00337"/>
    </source>
</evidence>
<dbReference type="PANTHER" id="PTHR34137">
    <property type="entry name" value="EXODEOXYRIBONUCLEASE 7 SMALL SUBUNIT"/>
    <property type="match status" value="1"/>
</dbReference>
<dbReference type="SUPFAM" id="SSF116842">
    <property type="entry name" value="XseB-like"/>
    <property type="match status" value="1"/>
</dbReference>
<dbReference type="HAMAP" id="MF_00337">
    <property type="entry name" value="Exonuc_7_S"/>
    <property type="match status" value="1"/>
</dbReference>
<keyword evidence="5 6" id="KW-0269">Exonuclease</keyword>
<organism evidence="7 8">
    <name type="scientific">Sphingomonas qilianensis</name>
    <dbReference type="NCBI Taxonomy" id="1736690"/>
    <lineage>
        <taxon>Bacteria</taxon>
        <taxon>Pseudomonadati</taxon>
        <taxon>Pseudomonadota</taxon>
        <taxon>Alphaproteobacteria</taxon>
        <taxon>Sphingomonadales</taxon>
        <taxon>Sphingomonadaceae</taxon>
        <taxon>Sphingomonas</taxon>
    </lineage>
</organism>
<dbReference type="InterPro" id="IPR003761">
    <property type="entry name" value="Exonuc_VII_S"/>
</dbReference>
<gene>
    <name evidence="6" type="primary">xseB</name>
    <name evidence="7" type="ORF">ABC969_05710</name>
</gene>
<evidence type="ECO:0000313" key="7">
    <source>
        <dbReference type="EMBL" id="MEN2785917.1"/>
    </source>
</evidence>
<comment type="function">
    <text evidence="6">Bidirectionally degrades single-stranded DNA into large acid-insoluble oligonucleotides, which are then degraded further into small acid-soluble oligonucleotides.</text>
</comment>
<sequence length="84" mass="9151">MDINPVQPPVEELSFEAALRELEAIVGRLESGDEPLEGAIALYERGDKLRLRCKERLDAAQSRIESIRTDADGRAAGTQPFAAG</sequence>
<comment type="similarity">
    <text evidence="1 6">Belongs to the XseB family.</text>
</comment>
<dbReference type="NCBIfam" id="TIGR01280">
    <property type="entry name" value="xseB"/>
    <property type="match status" value="1"/>
</dbReference>
<dbReference type="GO" id="GO:0008855">
    <property type="term" value="F:exodeoxyribonuclease VII activity"/>
    <property type="evidence" value="ECO:0007669"/>
    <property type="project" value="UniProtKB-EC"/>
</dbReference>
<dbReference type="EC" id="3.1.11.6" evidence="6"/>
<comment type="catalytic activity">
    <reaction evidence="6">
        <text>Exonucleolytic cleavage in either 5'- to 3'- or 3'- to 5'-direction to yield nucleoside 5'-phosphates.</text>
        <dbReference type="EC" id="3.1.11.6"/>
    </reaction>
</comment>
<dbReference type="Proteomes" id="UP001404104">
    <property type="component" value="Unassembled WGS sequence"/>
</dbReference>
<keyword evidence="8" id="KW-1185">Reference proteome</keyword>
<reference evidence="7 8" key="1">
    <citation type="submission" date="2024-05" db="EMBL/GenBank/DDBJ databases">
        <authorList>
            <person name="Liu Q."/>
            <person name="Xin Y.-H."/>
        </authorList>
    </citation>
    <scope>NUCLEOTIDE SEQUENCE [LARGE SCALE GENOMIC DNA]</scope>
    <source>
        <strain evidence="7 8">CGMCC 1.15349</strain>
    </source>
</reference>
<dbReference type="Pfam" id="PF02609">
    <property type="entry name" value="Exonuc_VII_S"/>
    <property type="match status" value="1"/>
</dbReference>
<name>A0ABU9XQ21_9SPHN</name>
<evidence type="ECO:0000313" key="8">
    <source>
        <dbReference type="Proteomes" id="UP001404104"/>
    </source>
</evidence>
<evidence type="ECO:0000256" key="5">
    <source>
        <dbReference type="ARBA" id="ARBA00022839"/>
    </source>
</evidence>
<evidence type="ECO:0000256" key="1">
    <source>
        <dbReference type="ARBA" id="ARBA00009998"/>
    </source>
</evidence>